<dbReference type="SUPFAM" id="SSF56935">
    <property type="entry name" value="Porins"/>
    <property type="match status" value="1"/>
</dbReference>
<proteinExistence type="inferred from homology"/>
<sequence>MTIRLRVAIALALMSSNSAFALTDEEGTSGIQFNFSNPGARSLSMGGAFLALADDATAAYANPAGLTQLSRRELSVEGRHYRYSTPHLSDAHGDFMADYQLEHDTAESSASGVSFLSAVFPFEFATLALYRHEQMDFNTRFDFFTDDSNVARPFSSRIDLSDVSYGASVGFAIGERLRLGAGIAWHEFEIDSVTTRDFGQTNPGLLNRQTQKGKDHGVGYTLGLRYLLSDQLALGAVYRRSPRLRYEATFSNNLDDLGEQVVQMRKQSDFDIPDVLGVGLSYRVNEALTLNLDVNRILYSQLTRNLSSAFLPEDVDQSSLGDDFSRMKLRDGTEIRFGGEYVFFNLPVPVSLRAGVWRDPEHTIHYRDDGSRGPNVMIFSARTGDQTHYTFGMGMAFEQFSVDFGADFSRYYDTFSLAAVARF</sequence>
<dbReference type="PANTHER" id="PTHR35093:SF8">
    <property type="entry name" value="OUTER MEMBRANE PROTEIN NMB0088-RELATED"/>
    <property type="match status" value="1"/>
</dbReference>
<keyword evidence="3" id="KW-1134">Transmembrane beta strand</keyword>
<dbReference type="Pfam" id="PF03349">
    <property type="entry name" value="Toluene_X"/>
    <property type="match status" value="1"/>
</dbReference>
<dbReference type="InterPro" id="IPR005017">
    <property type="entry name" value="OMPP1/FadL/TodX"/>
</dbReference>
<comment type="subcellular location">
    <subcellularLocation>
        <location evidence="1">Cell outer membrane</location>
        <topology evidence="1">Multi-pass membrane protein</topology>
    </subcellularLocation>
</comment>
<evidence type="ECO:0000256" key="8">
    <source>
        <dbReference type="SAM" id="SignalP"/>
    </source>
</evidence>
<dbReference type="PANTHER" id="PTHR35093">
    <property type="entry name" value="OUTER MEMBRANE PROTEIN NMB0088-RELATED"/>
    <property type="match status" value="1"/>
</dbReference>
<evidence type="ECO:0000256" key="6">
    <source>
        <dbReference type="ARBA" id="ARBA00023136"/>
    </source>
</evidence>
<dbReference type="EMBL" id="FNFD01000018">
    <property type="protein sequence ID" value="SDL32100.1"/>
    <property type="molecule type" value="Genomic_DNA"/>
</dbReference>
<evidence type="ECO:0000256" key="1">
    <source>
        <dbReference type="ARBA" id="ARBA00004571"/>
    </source>
</evidence>
<evidence type="ECO:0000256" key="3">
    <source>
        <dbReference type="ARBA" id="ARBA00022452"/>
    </source>
</evidence>
<accession>A0A1G9J3M1</accession>
<evidence type="ECO:0000256" key="2">
    <source>
        <dbReference type="ARBA" id="ARBA00008163"/>
    </source>
</evidence>
<feature type="signal peptide" evidence="8">
    <location>
        <begin position="1"/>
        <end position="21"/>
    </location>
</feature>
<dbReference type="Proteomes" id="UP000198706">
    <property type="component" value="Unassembled WGS sequence"/>
</dbReference>
<organism evidence="9 10">
    <name type="scientific">Pseudomonas indica</name>
    <dbReference type="NCBI Taxonomy" id="137658"/>
    <lineage>
        <taxon>Bacteria</taxon>
        <taxon>Pseudomonadati</taxon>
        <taxon>Pseudomonadota</taxon>
        <taxon>Gammaproteobacteria</taxon>
        <taxon>Pseudomonadales</taxon>
        <taxon>Pseudomonadaceae</taxon>
        <taxon>Pseudomonas</taxon>
    </lineage>
</organism>
<feature type="chain" id="PRO_5011518256" evidence="8">
    <location>
        <begin position="22"/>
        <end position="423"/>
    </location>
</feature>
<evidence type="ECO:0000313" key="10">
    <source>
        <dbReference type="Proteomes" id="UP000198706"/>
    </source>
</evidence>
<keyword evidence="4" id="KW-0812">Transmembrane</keyword>
<dbReference type="AlphaFoldDB" id="A0A1G9J3M1"/>
<keyword evidence="5 8" id="KW-0732">Signal</keyword>
<dbReference type="GO" id="GO:0015483">
    <property type="term" value="F:long-chain fatty acid transporting porin activity"/>
    <property type="evidence" value="ECO:0007669"/>
    <property type="project" value="TreeGrafter"/>
</dbReference>
<reference evidence="9 10" key="1">
    <citation type="submission" date="2016-10" db="EMBL/GenBank/DDBJ databases">
        <authorList>
            <person name="de Groot N.N."/>
        </authorList>
    </citation>
    <scope>NUCLEOTIDE SEQUENCE [LARGE SCALE GENOMIC DNA]</scope>
    <source>
        <strain evidence="9 10">JCM 21544</strain>
    </source>
</reference>
<evidence type="ECO:0000256" key="7">
    <source>
        <dbReference type="ARBA" id="ARBA00023237"/>
    </source>
</evidence>
<dbReference type="Gene3D" id="2.40.160.60">
    <property type="entry name" value="Outer membrane protein transport protein (OMPP1/FadL/TodX)"/>
    <property type="match status" value="1"/>
</dbReference>
<name>A0A1G9J3M1_9PSED</name>
<dbReference type="STRING" id="137658.SAMN05216186_11846"/>
<gene>
    <name evidence="9" type="ORF">SAMN05216186_11846</name>
</gene>
<evidence type="ECO:0000313" key="9">
    <source>
        <dbReference type="EMBL" id="SDL32100.1"/>
    </source>
</evidence>
<comment type="similarity">
    <text evidence="2">Belongs to the OmpP1/FadL family.</text>
</comment>
<dbReference type="GO" id="GO:0009279">
    <property type="term" value="C:cell outer membrane"/>
    <property type="evidence" value="ECO:0007669"/>
    <property type="project" value="UniProtKB-SubCell"/>
</dbReference>
<protein>
    <submittedName>
        <fullName evidence="9">Long-chain fatty acid transport protein</fullName>
    </submittedName>
</protein>
<dbReference type="RefSeq" id="WP_084338357.1">
    <property type="nucleotide sequence ID" value="NZ_FNFD01000018.1"/>
</dbReference>
<keyword evidence="6" id="KW-0472">Membrane</keyword>
<evidence type="ECO:0000256" key="4">
    <source>
        <dbReference type="ARBA" id="ARBA00022692"/>
    </source>
</evidence>
<keyword evidence="10" id="KW-1185">Reference proteome</keyword>
<keyword evidence="7" id="KW-0998">Cell outer membrane</keyword>
<evidence type="ECO:0000256" key="5">
    <source>
        <dbReference type="ARBA" id="ARBA00022729"/>
    </source>
</evidence>